<reference evidence="1" key="1">
    <citation type="submission" date="2022-06" db="EMBL/GenBank/DDBJ databases">
        <title>Phylogenomic reconstructions and comparative analyses of Kickxellomycotina fungi.</title>
        <authorList>
            <person name="Reynolds N.K."/>
            <person name="Stajich J.E."/>
            <person name="Barry K."/>
            <person name="Grigoriev I.V."/>
            <person name="Crous P."/>
            <person name="Smith M.E."/>
        </authorList>
    </citation>
    <scope>NUCLEOTIDE SEQUENCE</scope>
    <source>
        <strain evidence="1">RSA 2271</strain>
    </source>
</reference>
<feature type="non-terminal residue" evidence="1">
    <location>
        <position position="102"/>
    </location>
</feature>
<sequence>YDVNSTPISLDHRSDMHSDESHGTTPVGSIANSINIIDPIIQNDRDIPESPTRPNSGNGGSSDGIISASGPSSSQDDARCISGRIQLARDTNDETSEVDPVA</sequence>
<dbReference type="Proteomes" id="UP001145114">
    <property type="component" value="Unassembled WGS sequence"/>
</dbReference>
<comment type="caution">
    <text evidence="1">The sequence shown here is derived from an EMBL/GenBank/DDBJ whole genome shotgun (WGS) entry which is preliminary data.</text>
</comment>
<dbReference type="EMBL" id="JAMZIH010003505">
    <property type="protein sequence ID" value="KAJ1676781.1"/>
    <property type="molecule type" value="Genomic_DNA"/>
</dbReference>
<accession>A0ACC1HN62</accession>
<protein>
    <submittedName>
        <fullName evidence="1">Uncharacterized protein</fullName>
    </submittedName>
</protein>
<feature type="non-terminal residue" evidence="1">
    <location>
        <position position="1"/>
    </location>
</feature>
<gene>
    <name evidence="1" type="ORF">EV182_007515</name>
</gene>
<keyword evidence="2" id="KW-1185">Reference proteome</keyword>
<organism evidence="1 2">
    <name type="scientific">Spiromyces aspiralis</name>
    <dbReference type="NCBI Taxonomy" id="68401"/>
    <lineage>
        <taxon>Eukaryota</taxon>
        <taxon>Fungi</taxon>
        <taxon>Fungi incertae sedis</taxon>
        <taxon>Zoopagomycota</taxon>
        <taxon>Kickxellomycotina</taxon>
        <taxon>Kickxellomycetes</taxon>
        <taxon>Kickxellales</taxon>
        <taxon>Kickxellaceae</taxon>
        <taxon>Spiromyces</taxon>
    </lineage>
</organism>
<evidence type="ECO:0000313" key="2">
    <source>
        <dbReference type="Proteomes" id="UP001145114"/>
    </source>
</evidence>
<evidence type="ECO:0000313" key="1">
    <source>
        <dbReference type="EMBL" id="KAJ1676781.1"/>
    </source>
</evidence>
<proteinExistence type="predicted"/>
<name>A0ACC1HN62_9FUNG</name>